<proteinExistence type="predicted"/>
<keyword evidence="1" id="KW-0732">Signal</keyword>
<organism evidence="2 3">
    <name type="scientific">Collichthys lucidus</name>
    <name type="common">Big head croaker</name>
    <name type="synonym">Sciaena lucida</name>
    <dbReference type="NCBI Taxonomy" id="240159"/>
    <lineage>
        <taxon>Eukaryota</taxon>
        <taxon>Metazoa</taxon>
        <taxon>Chordata</taxon>
        <taxon>Craniata</taxon>
        <taxon>Vertebrata</taxon>
        <taxon>Euteleostomi</taxon>
        <taxon>Actinopterygii</taxon>
        <taxon>Neopterygii</taxon>
        <taxon>Teleostei</taxon>
        <taxon>Neoteleostei</taxon>
        <taxon>Acanthomorphata</taxon>
        <taxon>Eupercaria</taxon>
        <taxon>Sciaenidae</taxon>
        <taxon>Collichthys</taxon>
    </lineage>
</organism>
<dbReference type="Proteomes" id="UP000298787">
    <property type="component" value="Chromosome 3"/>
</dbReference>
<gene>
    <name evidence="2" type="ORF">D9C73_002460</name>
</gene>
<accession>A0A4U5U3T5</accession>
<dbReference type="AlphaFoldDB" id="A0A4U5U3T5"/>
<keyword evidence="3" id="KW-1185">Reference proteome</keyword>
<evidence type="ECO:0000313" key="3">
    <source>
        <dbReference type="Proteomes" id="UP000298787"/>
    </source>
</evidence>
<evidence type="ECO:0008006" key="4">
    <source>
        <dbReference type="Google" id="ProtNLM"/>
    </source>
</evidence>
<dbReference type="EMBL" id="CM014080">
    <property type="protein sequence ID" value="TKS68398.1"/>
    <property type="molecule type" value="Genomic_DNA"/>
</dbReference>
<protein>
    <recommendedName>
        <fullName evidence="4">Secreted protein</fullName>
    </recommendedName>
</protein>
<reference evidence="2 3" key="1">
    <citation type="submission" date="2019-01" db="EMBL/GenBank/DDBJ databases">
        <title>Genome Assembly of Collichthys lucidus.</title>
        <authorList>
            <person name="Cai M."/>
            <person name="Xiao S."/>
        </authorList>
    </citation>
    <scope>NUCLEOTIDE SEQUENCE [LARGE SCALE GENOMIC DNA]</scope>
    <source>
        <strain evidence="2">JT15FE1705JMU</strain>
        <tissue evidence="2">Muscle</tissue>
    </source>
</reference>
<feature type="signal peptide" evidence="1">
    <location>
        <begin position="1"/>
        <end position="22"/>
    </location>
</feature>
<name>A0A4U5U3T5_COLLU</name>
<feature type="chain" id="PRO_5020990622" description="Secreted protein" evidence="1">
    <location>
        <begin position="23"/>
        <end position="183"/>
    </location>
</feature>
<sequence>MRIFNLLYLLLLLVALVASVSSVRPGKQPATFGRTHLHPLAGRFSQPEEKISQTPLPTQTLPAPPLQSTLPLRLKHKNEEEKHEYDTVDGSQHRDLDVKWKTMGHREKDCCIWVCPVGSTFPLCPEKSVNVYCRRRRRDEELHHPSSSMFDIQLKSYGPKSCKHLSDCSYDEQHPHSTPTKCL</sequence>
<evidence type="ECO:0000313" key="2">
    <source>
        <dbReference type="EMBL" id="TKS68398.1"/>
    </source>
</evidence>
<evidence type="ECO:0000256" key="1">
    <source>
        <dbReference type="SAM" id="SignalP"/>
    </source>
</evidence>